<organism evidence="6 7">
    <name type="scientific">Pseudoalteromonas issachenkonii</name>
    <dbReference type="NCBI Taxonomy" id="152297"/>
    <lineage>
        <taxon>Bacteria</taxon>
        <taxon>Pseudomonadati</taxon>
        <taxon>Pseudomonadota</taxon>
        <taxon>Gammaproteobacteria</taxon>
        <taxon>Alteromonadales</taxon>
        <taxon>Pseudoalteromonadaceae</taxon>
        <taxon>Pseudoalteromonas</taxon>
    </lineage>
</organism>
<dbReference type="PANTHER" id="PTHR10361:SF24">
    <property type="entry name" value="P3 PROTEIN"/>
    <property type="match status" value="1"/>
</dbReference>
<accession>A0ABU9H179</accession>
<dbReference type="Gene3D" id="1.20.1530.20">
    <property type="match status" value="1"/>
</dbReference>
<feature type="transmembrane region" description="Helical" evidence="5">
    <location>
        <begin position="258"/>
        <end position="280"/>
    </location>
</feature>
<evidence type="ECO:0000256" key="2">
    <source>
        <dbReference type="ARBA" id="ARBA00022692"/>
    </source>
</evidence>
<dbReference type="Pfam" id="PF01758">
    <property type="entry name" value="SBF"/>
    <property type="match status" value="1"/>
</dbReference>
<dbReference type="InterPro" id="IPR002657">
    <property type="entry name" value="BilAc:Na_symport/Acr3"/>
</dbReference>
<dbReference type="Proteomes" id="UP001371391">
    <property type="component" value="Unassembled WGS sequence"/>
</dbReference>
<dbReference type="InterPro" id="IPR004710">
    <property type="entry name" value="Bilac:Na_transpt"/>
</dbReference>
<proteinExistence type="predicted"/>
<evidence type="ECO:0000256" key="1">
    <source>
        <dbReference type="ARBA" id="ARBA00004141"/>
    </source>
</evidence>
<gene>
    <name evidence="6" type="ORF">V6257_10740</name>
</gene>
<keyword evidence="2 5" id="KW-0812">Transmembrane</keyword>
<feature type="transmembrane region" description="Helical" evidence="5">
    <location>
        <begin position="201"/>
        <end position="219"/>
    </location>
</feature>
<feature type="transmembrane region" description="Helical" evidence="5">
    <location>
        <begin position="170"/>
        <end position="189"/>
    </location>
</feature>
<feature type="transmembrane region" description="Helical" evidence="5">
    <location>
        <begin position="39"/>
        <end position="59"/>
    </location>
</feature>
<feature type="transmembrane region" description="Helical" evidence="5">
    <location>
        <begin position="6"/>
        <end position="27"/>
    </location>
</feature>
<evidence type="ECO:0000313" key="7">
    <source>
        <dbReference type="Proteomes" id="UP001371391"/>
    </source>
</evidence>
<evidence type="ECO:0000256" key="5">
    <source>
        <dbReference type="SAM" id="Phobius"/>
    </source>
</evidence>
<comment type="subcellular location">
    <subcellularLocation>
        <location evidence="1">Membrane</location>
        <topology evidence="1">Multi-pass membrane protein</topology>
    </subcellularLocation>
</comment>
<feature type="transmembrane region" description="Helical" evidence="5">
    <location>
        <begin position="96"/>
        <end position="121"/>
    </location>
</feature>
<keyword evidence="4 5" id="KW-0472">Membrane</keyword>
<dbReference type="PANTHER" id="PTHR10361">
    <property type="entry name" value="SODIUM-BILE ACID COTRANSPORTER"/>
    <property type="match status" value="1"/>
</dbReference>
<feature type="transmembrane region" description="Helical" evidence="5">
    <location>
        <begin position="133"/>
        <end position="158"/>
    </location>
</feature>
<sequence>MNASILTEVILPLALALIMFGMGLGLTTTDFTRLFKSPLGIVMGLIGQLVAMPLLALGLCYLLNLATPIAIGLMILAACPGGTMSNVVSQLVKANLALSVSLTAASTAISIITTPFIISFAMGQFAPTGDVSFSILTTSLGLFFITLVPVAIGIWLRHFKSDFAIKTEPFFRRFSLFFMLMMIAALVIKERDLLVSSFNDVFWACIALNIGSMVVGWLIAKCSKLNLTDSLTLSIEVGIQNASLAILIAISFLNKPEYAVTGGVYGLAMFIGPLLLVGGLKLKNKRTTRAVKEGF</sequence>
<feature type="transmembrane region" description="Helical" evidence="5">
    <location>
        <begin position="231"/>
        <end position="252"/>
    </location>
</feature>
<comment type="caution">
    <text evidence="6">The sequence shown here is derived from an EMBL/GenBank/DDBJ whole genome shotgun (WGS) entry which is preliminary data.</text>
</comment>
<evidence type="ECO:0000256" key="3">
    <source>
        <dbReference type="ARBA" id="ARBA00022989"/>
    </source>
</evidence>
<keyword evidence="3 5" id="KW-1133">Transmembrane helix</keyword>
<reference evidence="6 7" key="1">
    <citation type="submission" date="2024-02" db="EMBL/GenBank/DDBJ databases">
        <title>Bacteria isolated from the canopy kelp, Nereocystis luetkeana.</title>
        <authorList>
            <person name="Pfister C.A."/>
            <person name="Younker I.T."/>
            <person name="Light S.H."/>
        </authorList>
    </citation>
    <scope>NUCLEOTIDE SEQUENCE [LARGE SCALE GENOMIC DNA]</scope>
    <source>
        <strain evidence="6 7">TI.1.03</strain>
    </source>
</reference>
<evidence type="ECO:0000256" key="4">
    <source>
        <dbReference type="ARBA" id="ARBA00023136"/>
    </source>
</evidence>
<evidence type="ECO:0000313" key="6">
    <source>
        <dbReference type="EMBL" id="MEL0655508.1"/>
    </source>
</evidence>
<feature type="transmembrane region" description="Helical" evidence="5">
    <location>
        <begin position="65"/>
        <end position="84"/>
    </location>
</feature>
<dbReference type="InterPro" id="IPR038770">
    <property type="entry name" value="Na+/solute_symporter_sf"/>
</dbReference>
<keyword evidence="7" id="KW-1185">Reference proteome</keyword>
<dbReference type="RefSeq" id="WP_341602702.1">
    <property type="nucleotide sequence ID" value="NZ_JBAKAW010000009.1"/>
</dbReference>
<dbReference type="EMBL" id="JBAKAW010000009">
    <property type="protein sequence ID" value="MEL0655508.1"/>
    <property type="molecule type" value="Genomic_DNA"/>
</dbReference>
<protein>
    <submittedName>
        <fullName evidence="6">Bile acid:sodium symporter family protein</fullName>
    </submittedName>
</protein>
<name>A0ABU9H179_9GAMM</name>